<dbReference type="PANTHER" id="PTHR30163:SF9">
    <property type="entry name" value="MEMBRANE-BOUND LYTIC MUREIN TRANSGLYCOSYLASE B"/>
    <property type="match status" value="1"/>
</dbReference>
<dbReference type="OrthoDB" id="9772911at2"/>
<dbReference type="Proteomes" id="UP000034156">
    <property type="component" value="Chromosome"/>
</dbReference>
<dbReference type="Gene3D" id="1.10.8.350">
    <property type="entry name" value="Bacterial muramidase"/>
    <property type="match status" value="1"/>
</dbReference>
<dbReference type="RefSeq" id="WP_046850250.1">
    <property type="nucleotide sequence ID" value="NZ_CBDIPD010000060.1"/>
</dbReference>
<dbReference type="InterPro" id="IPR011757">
    <property type="entry name" value="Lytic_transglycosylase_MltB"/>
</dbReference>
<dbReference type="InterPro" id="IPR031304">
    <property type="entry name" value="SLT_2"/>
</dbReference>
<accession>A0A0F7KH72</accession>
<reference evidence="5 7" key="3">
    <citation type="submission" date="2019-07" db="EMBL/GenBank/DDBJ databases">
        <title>Active sludge and wastewater microbial communities from Klosterneuburg, Austria.</title>
        <authorList>
            <person name="Wagner M."/>
        </authorList>
    </citation>
    <scope>NUCLEOTIDE SEQUENCE [LARGE SCALE GENOMIC DNA]</scope>
    <source>
        <strain evidence="5 7">Nm2</strain>
    </source>
</reference>
<name>A0A0F7KH72_9PROT</name>
<dbReference type="PATRIC" id="fig|44574.3.peg.2673"/>
<evidence type="ECO:0000259" key="3">
    <source>
        <dbReference type="Pfam" id="PF13406"/>
    </source>
</evidence>
<feature type="transmembrane region" description="Helical" evidence="2">
    <location>
        <begin position="12"/>
        <end position="33"/>
    </location>
</feature>
<dbReference type="SUPFAM" id="SSF53955">
    <property type="entry name" value="Lysozyme-like"/>
    <property type="match status" value="1"/>
</dbReference>
<dbReference type="NCBIfam" id="TIGR02282">
    <property type="entry name" value="MltB"/>
    <property type="match status" value="1"/>
</dbReference>
<dbReference type="AlphaFoldDB" id="A0A0F7KH72"/>
<dbReference type="EMBL" id="CP011451">
    <property type="protein sequence ID" value="AKH38192.1"/>
    <property type="molecule type" value="Genomic_DNA"/>
</dbReference>
<dbReference type="Pfam" id="PF13406">
    <property type="entry name" value="SLT_2"/>
    <property type="match status" value="1"/>
</dbReference>
<feature type="active site" evidence="1">
    <location>
        <position position="129"/>
    </location>
</feature>
<dbReference type="InterPro" id="IPR023346">
    <property type="entry name" value="Lysozyme-like_dom_sf"/>
</dbReference>
<dbReference type="GO" id="GO:0008933">
    <property type="term" value="F:peptidoglycan lytic transglycosylase activity"/>
    <property type="evidence" value="ECO:0007669"/>
    <property type="project" value="TreeGrafter"/>
</dbReference>
<gene>
    <name evidence="4" type="ORF">AAW31_10945</name>
    <name evidence="5" type="ORF">BCL69_101128</name>
</gene>
<evidence type="ECO:0000256" key="1">
    <source>
        <dbReference type="PIRSR" id="PIRSR611757-1"/>
    </source>
</evidence>
<dbReference type="InterPro" id="IPR043426">
    <property type="entry name" value="MltB-like"/>
</dbReference>
<dbReference type="Proteomes" id="UP000324176">
    <property type="component" value="Unassembled WGS sequence"/>
</dbReference>
<protein>
    <submittedName>
        <fullName evidence="4">Lytic transglycosylase</fullName>
    </submittedName>
    <submittedName>
        <fullName evidence="5">Membrane-bound lytic murein transglycosylase B</fullName>
    </submittedName>
</protein>
<dbReference type="EMBL" id="VNHT01000011">
    <property type="protein sequence ID" value="TYP91123.1"/>
    <property type="molecule type" value="Genomic_DNA"/>
</dbReference>
<evidence type="ECO:0000313" key="7">
    <source>
        <dbReference type="Proteomes" id="UP000324176"/>
    </source>
</evidence>
<dbReference type="GO" id="GO:0009253">
    <property type="term" value="P:peptidoglycan catabolic process"/>
    <property type="evidence" value="ECO:0007669"/>
    <property type="project" value="TreeGrafter"/>
</dbReference>
<dbReference type="FunFam" id="1.10.8.350:FF:000001">
    <property type="entry name" value="Lytic murein transglycosylase B"/>
    <property type="match status" value="1"/>
</dbReference>
<dbReference type="PANTHER" id="PTHR30163">
    <property type="entry name" value="MEMBRANE-BOUND LYTIC MUREIN TRANSGLYCOSYLASE B"/>
    <property type="match status" value="1"/>
</dbReference>
<dbReference type="KEGG" id="nco:AAW31_10945"/>
<keyword evidence="2" id="KW-0472">Membrane</keyword>
<reference evidence="6" key="1">
    <citation type="submission" date="2015-05" db="EMBL/GenBank/DDBJ databases">
        <title>Draft genome of Nitrosomonas communis strain Nm2.</title>
        <authorList>
            <person name="Kozlowski J.A."/>
            <person name="Kits K.D."/>
            <person name="Stein L.Y."/>
        </authorList>
    </citation>
    <scope>NUCLEOTIDE SEQUENCE [LARGE SCALE GENOMIC DNA]</scope>
    <source>
        <strain evidence="6">Nm2</strain>
    </source>
</reference>
<evidence type="ECO:0000256" key="2">
    <source>
        <dbReference type="SAM" id="Phobius"/>
    </source>
</evidence>
<reference evidence="4 6" key="2">
    <citation type="journal article" date="2016" name="Genome Announc.">
        <title>Genome Sequence of Nitrosomonas communis Strain Nm2, a Mesophilic Ammonia-Oxidizing Bacterium Isolated from Mediterranean Soil.</title>
        <authorList>
            <person name="Kozlowski J.A."/>
            <person name="Kits K.D."/>
            <person name="Stein L.Y."/>
        </authorList>
    </citation>
    <scope>NUCLEOTIDE SEQUENCE [LARGE SCALE GENOMIC DNA]</scope>
    <source>
        <strain evidence="4 6">Nm2</strain>
    </source>
</reference>
<organism evidence="4 6">
    <name type="scientific">Nitrosomonas communis</name>
    <dbReference type="NCBI Taxonomy" id="44574"/>
    <lineage>
        <taxon>Bacteria</taxon>
        <taxon>Pseudomonadati</taxon>
        <taxon>Pseudomonadota</taxon>
        <taxon>Betaproteobacteria</taxon>
        <taxon>Nitrosomonadales</taxon>
        <taxon>Nitrosomonadaceae</taxon>
        <taxon>Nitrosomonas</taxon>
    </lineage>
</organism>
<sequence>MHLIKRNYIRQILSMLIYLFLIFWSMALIASPLRQEIRQFIDEMVAQHGFNQSKLEDIFNRVQFQPTIIDLISVPASSIPWNKYRARFINPQRIKSGVNFWNEHAQKLEQASQVFGVPAEIIVAIIGVETAYGTTTGKHRVIDTLTTLAFDFPRRADFFKNELEQYLLLAQEQNFDLFSIRGSYAGAIGFPQFMPGSYRRYAIDFDGDGKTDLASNATDAIGSVANYLKEYGWEAGGPTIARAHIPIGSNHYQEILLAGIEPIHPVKKLRAANIIPLEKTSDERLAALIELKDDDTLQYWLGFQNFYVITRYNRSTFYAMSVLQLAEAIRAARNSSLR</sequence>
<feature type="domain" description="Transglycosylase SLT" evidence="3">
    <location>
        <begin position="34"/>
        <end position="327"/>
    </location>
</feature>
<keyword evidence="6" id="KW-1185">Reference proteome</keyword>
<dbReference type="Gene3D" id="1.10.530.10">
    <property type="match status" value="1"/>
</dbReference>
<proteinExistence type="predicted"/>
<dbReference type="CDD" id="cd13399">
    <property type="entry name" value="Slt35-like"/>
    <property type="match status" value="1"/>
</dbReference>
<keyword evidence="2" id="KW-0812">Transmembrane</keyword>
<evidence type="ECO:0000313" key="4">
    <source>
        <dbReference type="EMBL" id="AKH38192.1"/>
    </source>
</evidence>
<keyword evidence="2" id="KW-1133">Transmembrane helix</keyword>
<evidence type="ECO:0000313" key="6">
    <source>
        <dbReference type="Proteomes" id="UP000034156"/>
    </source>
</evidence>
<evidence type="ECO:0000313" key="5">
    <source>
        <dbReference type="EMBL" id="TYP91123.1"/>
    </source>
</evidence>